<comment type="caution">
    <text evidence="3">The sequence shown here is derived from an EMBL/GenBank/DDBJ whole genome shotgun (WGS) entry which is preliminary data.</text>
</comment>
<dbReference type="AlphaFoldDB" id="A0A4R6SJY5"/>
<dbReference type="InterPro" id="IPR005269">
    <property type="entry name" value="LOG"/>
</dbReference>
<dbReference type="NCBIfam" id="TIGR00730">
    <property type="entry name" value="Rossman fold protein, TIGR00730 family"/>
    <property type="match status" value="1"/>
</dbReference>
<keyword evidence="2" id="KW-0378">Hydrolase</keyword>
<gene>
    <name evidence="3" type="ORF">EV186_10175</name>
</gene>
<dbReference type="Proteomes" id="UP000295444">
    <property type="component" value="Unassembled WGS sequence"/>
</dbReference>
<comment type="catalytic activity">
    <reaction evidence="2">
        <text>9-ribosyl-trans-zeatin 5'-phosphate + H2O = trans-zeatin + D-ribose 5-phosphate</text>
        <dbReference type="Rhea" id="RHEA:48564"/>
        <dbReference type="ChEBI" id="CHEBI:15377"/>
        <dbReference type="ChEBI" id="CHEBI:16522"/>
        <dbReference type="ChEBI" id="CHEBI:78346"/>
        <dbReference type="ChEBI" id="CHEBI:87947"/>
        <dbReference type="EC" id="3.2.2.n1"/>
    </reaction>
</comment>
<dbReference type="PANTHER" id="PTHR31223:SF70">
    <property type="entry name" value="LOG FAMILY PROTEIN YJL055W"/>
    <property type="match status" value="1"/>
</dbReference>
<evidence type="ECO:0000313" key="4">
    <source>
        <dbReference type="Proteomes" id="UP000295444"/>
    </source>
</evidence>
<keyword evidence="2" id="KW-0203">Cytokinin biosynthesis</keyword>
<dbReference type="Gene3D" id="3.40.50.450">
    <property type="match status" value="1"/>
</dbReference>
<keyword evidence="4" id="KW-1185">Reference proteome</keyword>
<proteinExistence type="inferred from homology"/>
<dbReference type="GO" id="GO:0102682">
    <property type="term" value="F:cytokinin riboside 5'-monophosphate phosphoribohydrolase activity"/>
    <property type="evidence" value="ECO:0007669"/>
    <property type="project" value="RHEA"/>
</dbReference>
<organism evidence="3 4">
    <name type="scientific">Labedaea rhizosphaerae</name>
    <dbReference type="NCBI Taxonomy" id="598644"/>
    <lineage>
        <taxon>Bacteria</taxon>
        <taxon>Bacillati</taxon>
        <taxon>Actinomycetota</taxon>
        <taxon>Actinomycetes</taxon>
        <taxon>Pseudonocardiales</taxon>
        <taxon>Pseudonocardiaceae</taxon>
        <taxon>Labedaea</taxon>
    </lineage>
</organism>
<name>A0A4R6SJY5_LABRH</name>
<dbReference type="InterPro" id="IPR031100">
    <property type="entry name" value="LOG_fam"/>
</dbReference>
<comment type="similarity">
    <text evidence="1 2">Belongs to the LOG family.</text>
</comment>
<comment type="catalytic activity">
    <reaction evidence="2">
        <text>N(6)-(dimethylallyl)adenosine 5'-phosphate + H2O = N(6)-dimethylallyladenine + D-ribose 5-phosphate</text>
        <dbReference type="Rhea" id="RHEA:48560"/>
        <dbReference type="ChEBI" id="CHEBI:15377"/>
        <dbReference type="ChEBI" id="CHEBI:17660"/>
        <dbReference type="ChEBI" id="CHEBI:57526"/>
        <dbReference type="ChEBI" id="CHEBI:78346"/>
        <dbReference type="EC" id="3.2.2.n1"/>
    </reaction>
</comment>
<dbReference type="EC" id="3.2.2.n1" evidence="2"/>
<evidence type="ECO:0000313" key="3">
    <source>
        <dbReference type="EMBL" id="TDQ04134.1"/>
    </source>
</evidence>
<dbReference type="RefSeq" id="WP_243753744.1">
    <property type="nucleotide sequence ID" value="NZ_SNXZ01000001.1"/>
</dbReference>
<dbReference type="PANTHER" id="PTHR31223">
    <property type="entry name" value="LOG FAMILY PROTEIN YJL055W"/>
    <property type="match status" value="1"/>
</dbReference>
<dbReference type="EMBL" id="SNXZ01000001">
    <property type="protein sequence ID" value="TDQ04134.1"/>
    <property type="molecule type" value="Genomic_DNA"/>
</dbReference>
<accession>A0A4R6SJY5</accession>
<reference evidence="3 4" key="1">
    <citation type="submission" date="2019-03" db="EMBL/GenBank/DDBJ databases">
        <title>Genomic Encyclopedia of Type Strains, Phase IV (KMG-IV): sequencing the most valuable type-strain genomes for metagenomic binning, comparative biology and taxonomic classification.</title>
        <authorList>
            <person name="Goeker M."/>
        </authorList>
    </citation>
    <scope>NUCLEOTIDE SEQUENCE [LARGE SCALE GENOMIC DNA]</scope>
    <source>
        <strain evidence="3 4">DSM 45361</strain>
    </source>
</reference>
<dbReference type="GO" id="GO:0005829">
    <property type="term" value="C:cytosol"/>
    <property type="evidence" value="ECO:0007669"/>
    <property type="project" value="TreeGrafter"/>
</dbReference>
<dbReference type="Pfam" id="PF03641">
    <property type="entry name" value="Lysine_decarbox"/>
    <property type="match status" value="1"/>
</dbReference>
<dbReference type="GO" id="GO:0009691">
    <property type="term" value="P:cytokinin biosynthetic process"/>
    <property type="evidence" value="ECO:0007669"/>
    <property type="project" value="UniProtKB-UniRule"/>
</dbReference>
<dbReference type="SUPFAM" id="SSF102405">
    <property type="entry name" value="MCP/YpsA-like"/>
    <property type="match status" value="1"/>
</dbReference>
<evidence type="ECO:0000256" key="1">
    <source>
        <dbReference type="ARBA" id="ARBA00006763"/>
    </source>
</evidence>
<sequence>MGENALTRVAVFCGSSTGAGSRYLDAAIELGKLLASRGIGLVYGGAHVGTMGAIADATMAAGGEVIGVLPGHMQEQELAHHEITELRIVASMHERKALMADLADAFLALPGGAGTLDELFEIWTWAQIGLHEKPIGLVDVDGFYQPLLRMVDHMVEQGFTKPGYRDLLAVHADPAVLLDGFAA</sequence>
<protein>
    <recommendedName>
        <fullName evidence="2">Cytokinin riboside 5'-monophosphate phosphoribohydrolase</fullName>
        <ecNumber evidence="2">3.2.2.n1</ecNumber>
    </recommendedName>
</protein>
<evidence type="ECO:0000256" key="2">
    <source>
        <dbReference type="RuleBase" id="RU363015"/>
    </source>
</evidence>